<feature type="transmembrane region" description="Helical" evidence="1">
    <location>
        <begin position="132"/>
        <end position="153"/>
    </location>
</feature>
<proteinExistence type="predicted"/>
<dbReference type="InterPro" id="IPR042150">
    <property type="entry name" value="MmRce1-like"/>
</dbReference>
<evidence type="ECO:0000259" key="2">
    <source>
        <dbReference type="Pfam" id="PF02517"/>
    </source>
</evidence>
<organism evidence="3 4">
    <name type="scientific">Spirosoma linguale (strain ATCC 33905 / DSM 74 / LMG 10896 / Claus 1)</name>
    <dbReference type="NCBI Taxonomy" id="504472"/>
    <lineage>
        <taxon>Bacteria</taxon>
        <taxon>Pseudomonadati</taxon>
        <taxon>Bacteroidota</taxon>
        <taxon>Cytophagia</taxon>
        <taxon>Cytophagales</taxon>
        <taxon>Cytophagaceae</taxon>
        <taxon>Spirosoma</taxon>
    </lineage>
</organism>
<dbReference type="InterPro" id="IPR003675">
    <property type="entry name" value="Rce1/LyrA-like_dom"/>
</dbReference>
<keyword evidence="1" id="KW-1133">Transmembrane helix</keyword>
<keyword evidence="4" id="KW-1185">Reference proteome</keyword>
<dbReference type="MEROPS" id="G05.004"/>
<dbReference type="PANTHER" id="PTHR35797">
    <property type="entry name" value="PROTEASE-RELATED"/>
    <property type="match status" value="1"/>
</dbReference>
<feature type="transmembrane region" description="Helical" evidence="1">
    <location>
        <begin position="201"/>
        <end position="219"/>
    </location>
</feature>
<name>D2QQE7_SPILD</name>
<dbReference type="GO" id="GO:0004175">
    <property type="term" value="F:endopeptidase activity"/>
    <property type="evidence" value="ECO:0007669"/>
    <property type="project" value="UniProtKB-ARBA"/>
</dbReference>
<feature type="transmembrane region" description="Helical" evidence="1">
    <location>
        <begin position="250"/>
        <end position="268"/>
    </location>
</feature>
<dbReference type="STRING" id="504472.Slin_3573"/>
<feature type="transmembrane region" description="Helical" evidence="1">
    <location>
        <begin position="47"/>
        <end position="66"/>
    </location>
</feature>
<keyword evidence="1" id="KW-0472">Membrane</keyword>
<feature type="transmembrane region" description="Helical" evidence="1">
    <location>
        <begin position="87"/>
        <end position="112"/>
    </location>
</feature>
<reference evidence="3 4" key="1">
    <citation type="journal article" date="2010" name="Stand. Genomic Sci.">
        <title>Complete genome sequence of Spirosoma linguale type strain (1).</title>
        <authorList>
            <person name="Lail K."/>
            <person name="Sikorski J."/>
            <person name="Saunders E."/>
            <person name="Lapidus A."/>
            <person name="Glavina Del Rio T."/>
            <person name="Copeland A."/>
            <person name="Tice H."/>
            <person name="Cheng J.-F."/>
            <person name="Lucas S."/>
            <person name="Nolan M."/>
            <person name="Bruce D."/>
            <person name="Goodwin L."/>
            <person name="Pitluck S."/>
            <person name="Ivanova N."/>
            <person name="Mavromatis K."/>
            <person name="Ovchinnikova G."/>
            <person name="Pati A."/>
            <person name="Chen A."/>
            <person name="Palaniappan K."/>
            <person name="Land M."/>
            <person name="Hauser L."/>
            <person name="Chang Y.-J."/>
            <person name="Jeffries C.D."/>
            <person name="Chain P."/>
            <person name="Brettin T."/>
            <person name="Detter J.C."/>
            <person name="Schuetze A."/>
            <person name="Rohde M."/>
            <person name="Tindall B.J."/>
            <person name="Goeker M."/>
            <person name="Bristow J."/>
            <person name="Eisen J.A."/>
            <person name="Markowitz V."/>
            <person name="Hugenholtz P."/>
            <person name="Kyrpides N.C."/>
            <person name="Klenk H.-P."/>
            <person name="Chen F."/>
        </authorList>
    </citation>
    <scope>NUCLEOTIDE SEQUENCE [LARGE SCALE GENOMIC DNA]</scope>
    <source>
        <strain evidence="4">ATCC 33905 / DSM 74 / LMG 10896 / Claus 1</strain>
    </source>
</reference>
<dbReference type="Proteomes" id="UP000002028">
    <property type="component" value="Chromosome"/>
</dbReference>
<sequence>MDNLYTSRTPSTRGRVVRFYGLTYLLSWLFWSPYYLPLGLPVSQLPYVHVLGCLGPLLAAFGLTYYEQGGAGIRHMLGRGWTRLAGTPVGWAALGLLAPVLLLAGIALGIYLSGNQSISWKEVSTSKEFSELTPVAYILINLLFYGFGEEIGWRGYVLPRLQTRFSALTATLLMVPLWAIWHWPLFFNPLGNYIHMDAGGVMGWLFSLATGSVLFTWLFNSSGGNVVACAFFHGMMDIVFMTDLNTADVSAYTGILITVIGFLVLIVYRKESLSQGTKITQHE</sequence>
<dbReference type="EMBL" id="CP001769">
    <property type="protein sequence ID" value="ADB39580.1"/>
    <property type="molecule type" value="Genomic_DNA"/>
</dbReference>
<dbReference type="KEGG" id="sli:Slin_3573"/>
<dbReference type="RefSeq" id="WP_012928101.1">
    <property type="nucleotide sequence ID" value="NC_013730.1"/>
</dbReference>
<dbReference type="GO" id="GO:0080120">
    <property type="term" value="P:CAAX-box protein maturation"/>
    <property type="evidence" value="ECO:0007669"/>
    <property type="project" value="UniProtKB-ARBA"/>
</dbReference>
<protein>
    <submittedName>
        <fullName evidence="3">Abortive infection protein</fullName>
    </submittedName>
</protein>
<accession>D2QQE7</accession>
<evidence type="ECO:0000313" key="3">
    <source>
        <dbReference type="EMBL" id="ADB39580.1"/>
    </source>
</evidence>
<feature type="transmembrane region" description="Helical" evidence="1">
    <location>
        <begin position="226"/>
        <end position="244"/>
    </location>
</feature>
<dbReference type="AlphaFoldDB" id="D2QQE7"/>
<evidence type="ECO:0000313" key="4">
    <source>
        <dbReference type="Proteomes" id="UP000002028"/>
    </source>
</evidence>
<gene>
    <name evidence="3" type="ordered locus">Slin_3573</name>
</gene>
<dbReference type="eggNOG" id="COG1266">
    <property type="taxonomic scope" value="Bacteria"/>
</dbReference>
<dbReference type="HOGENOM" id="CLU_064706_4_0_10"/>
<feature type="domain" description="CAAX prenyl protease 2/Lysostaphin resistance protein A-like" evidence="2">
    <location>
        <begin position="133"/>
        <end position="238"/>
    </location>
</feature>
<keyword evidence="1" id="KW-0812">Transmembrane</keyword>
<feature type="transmembrane region" description="Helical" evidence="1">
    <location>
        <begin position="165"/>
        <end position="181"/>
    </location>
</feature>
<feature type="transmembrane region" description="Helical" evidence="1">
    <location>
        <begin position="16"/>
        <end position="35"/>
    </location>
</feature>
<evidence type="ECO:0000256" key="1">
    <source>
        <dbReference type="SAM" id="Phobius"/>
    </source>
</evidence>
<dbReference type="Pfam" id="PF02517">
    <property type="entry name" value="Rce1-like"/>
    <property type="match status" value="1"/>
</dbReference>
<dbReference type="PANTHER" id="PTHR35797:SF1">
    <property type="entry name" value="PROTEASE"/>
    <property type="match status" value="1"/>
</dbReference>